<proteinExistence type="predicted"/>
<evidence type="ECO:0000256" key="1">
    <source>
        <dbReference type="SAM" id="Coils"/>
    </source>
</evidence>
<keyword evidence="2" id="KW-0614">Plasmid</keyword>
<gene>
    <name evidence="2" type="ORF">SAY89_18250</name>
</gene>
<accession>A0AAF1C6K0</accession>
<dbReference type="EMBL" id="CP138349">
    <property type="protein sequence ID" value="WPF90490.1"/>
    <property type="molecule type" value="Genomic_DNA"/>
</dbReference>
<sequence>MSKKLVDLEYEELKAKLDEANKAKNYQKSLDYSVALISKFSYHIELDREWVLSNQIKEIDDIIASIDEKRKDRDMLIAKLNEVKSLTLEQLEAVKKQLKNYK</sequence>
<keyword evidence="1" id="KW-0175">Coiled coil</keyword>
<evidence type="ECO:0000313" key="2">
    <source>
        <dbReference type="EMBL" id="WPF90490.1"/>
    </source>
</evidence>
<geneLocation type="plasmid" evidence="2">
    <name>pAL20115a</name>
</geneLocation>
<protein>
    <submittedName>
        <fullName evidence="2">Uncharacterized protein</fullName>
    </submittedName>
</protein>
<reference evidence="2" key="1">
    <citation type="submission" date="2023-11" db="EMBL/GenBank/DDBJ databases">
        <title>Genome sequence of Cyanobacterium aponinum BCRC AL20115.</title>
        <authorList>
            <person name="Chang H.-Y."/>
            <person name="Lin K.-M."/>
            <person name="Hsueh H.-T."/>
            <person name="Chu H.-A."/>
            <person name="Kuo C.-H."/>
        </authorList>
    </citation>
    <scope>NUCLEOTIDE SEQUENCE</scope>
    <source>
        <strain evidence="2">AL20115</strain>
        <plasmid evidence="2">pAL20115a</plasmid>
    </source>
</reference>
<organism evidence="2">
    <name type="scientific">Cyanobacterium aponinum AL20115</name>
    <dbReference type="NCBI Taxonomy" id="3090662"/>
    <lineage>
        <taxon>Bacteria</taxon>
        <taxon>Bacillati</taxon>
        <taxon>Cyanobacteriota</taxon>
        <taxon>Cyanophyceae</taxon>
        <taxon>Oscillatoriophycideae</taxon>
        <taxon>Chroococcales</taxon>
        <taxon>Geminocystaceae</taxon>
        <taxon>Cyanobacterium</taxon>
    </lineage>
</organism>
<feature type="coiled-coil region" evidence="1">
    <location>
        <begin position="3"/>
        <end position="30"/>
    </location>
</feature>
<name>A0AAF1C6K0_9CHRO</name>
<dbReference type="AlphaFoldDB" id="A0AAF1C6K0"/>
<dbReference type="RefSeq" id="WP_320002358.1">
    <property type="nucleotide sequence ID" value="NZ_CP138349.1"/>
</dbReference>